<dbReference type="PATRIC" id="fig|1121338.3.peg.2810"/>
<dbReference type="AlphaFoldDB" id="A0A151AQX6"/>
<protein>
    <submittedName>
        <fullName evidence="1">Uncharacterized protein</fullName>
    </submittedName>
</protein>
<evidence type="ECO:0000313" key="2">
    <source>
        <dbReference type="Proteomes" id="UP000075531"/>
    </source>
</evidence>
<organism evidence="1 2">
    <name type="scientific">Clostridium tepidiprofundi DSM 19306</name>
    <dbReference type="NCBI Taxonomy" id="1121338"/>
    <lineage>
        <taxon>Bacteria</taxon>
        <taxon>Bacillati</taxon>
        <taxon>Bacillota</taxon>
        <taxon>Clostridia</taxon>
        <taxon>Eubacteriales</taxon>
        <taxon>Clostridiaceae</taxon>
        <taxon>Clostridium</taxon>
    </lineage>
</organism>
<accession>A0A151AQX6</accession>
<reference evidence="1 2" key="1">
    <citation type="submission" date="2016-02" db="EMBL/GenBank/DDBJ databases">
        <title>Genome sequence of Clostridium tepidiprofundi DSM 19306.</title>
        <authorList>
            <person name="Poehlein A."/>
            <person name="Daniel R."/>
        </authorList>
    </citation>
    <scope>NUCLEOTIDE SEQUENCE [LARGE SCALE GENOMIC DNA]</scope>
    <source>
        <strain evidence="1 2">DSM 19306</strain>
    </source>
</reference>
<dbReference type="Proteomes" id="UP000075531">
    <property type="component" value="Unassembled WGS sequence"/>
</dbReference>
<dbReference type="InterPro" id="IPR053842">
    <property type="entry name" value="NikA-like"/>
</dbReference>
<dbReference type="RefSeq" id="WP_066827495.1">
    <property type="nucleotide sequence ID" value="NZ_LTBA01000082.1"/>
</dbReference>
<gene>
    <name evidence="1" type="ORF">CLTEP_26900</name>
</gene>
<comment type="caution">
    <text evidence="1">The sequence shown here is derived from an EMBL/GenBank/DDBJ whole genome shotgun (WGS) entry which is preliminary data.</text>
</comment>
<evidence type="ECO:0000313" key="1">
    <source>
        <dbReference type="EMBL" id="KYH30049.1"/>
    </source>
</evidence>
<dbReference type="EMBL" id="LTBA01000082">
    <property type="protein sequence ID" value="KYH30049.1"/>
    <property type="molecule type" value="Genomic_DNA"/>
</dbReference>
<proteinExistence type="predicted"/>
<name>A0A151AQX6_9CLOT</name>
<keyword evidence="2" id="KW-1185">Reference proteome</keyword>
<dbReference type="Pfam" id="PF21983">
    <property type="entry name" value="NikA-like"/>
    <property type="match status" value="1"/>
</dbReference>
<sequence length="75" mass="8119">MENKKSEVIQIRVSKLEKQVIKDKASLLGISVTDYIINCCVFSSVSGELVLLKQNIETSGGDSTPPEAKASISHL</sequence>